<dbReference type="SUPFAM" id="SSF101898">
    <property type="entry name" value="NHL repeat"/>
    <property type="match status" value="1"/>
</dbReference>
<dbReference type="EMBL" id="MBER01000183">
    <property type="protein sequence ID" value="OMC32987.1"/>
    <property type="molecule type" value="Genomic_DNA"/>
</dbReference>
<dbReference type="InterPro" id="IPR011042">
    <property type="entry name" value="6-blade_b-propeller_TolB-like"/>
</dbReference>
<dbReference type="Gene3D" id="2.120.10.30">
    <property type="entry name" value="TolB, C-terminal domain"/>
    <property type="match status" value="1"/>
</dbReference>
<comment type="caution">
    <text evidence="1">The sequence shown here is derived from an EMBL/GenBank/DDBJ whole genome shotgun (WGS) entry which is preliminary data.</text>
</comment>
<name>A0ABD6QC25_MYCFO</name>
<organism evidence="1 2">
    <name type="scientific">Mycolicibacterium fortuitum</name>
    <name type="common">Mycobacterium fortuitum</name>
    <dbReference type="NCBI Taxonomy" id="1766"/>
    <lineage>
        <taxon>Bacteria</taxon>
        <taxon>Bacillati</taxon>
        <taxon>Actinomycetota</taxon>
        <taxon>Actinomycetes</taxon>
        <taxon>Mycobacteriales</taxon>
        <taxon>Mycobacteriaceae</taxon>
        <taxon>Mycolicibacterium</taxon>
    </lineage>
</organism>
<proteinExistence type="predicted"/>
<dbReference type="Proteomes" id="UP000187001">
    <property type="component" value="Unassembled WGS sequence"/>
</dbReference>
<gene>
    <name evidence="1" type="ORF">A5742_14950</name>
</gene>
<dbReference type="AlphaFoldDB" id="A0ABD6QC25"/>
<protein>
    <recommendedName>
        <fullName evidence="3">Non-specific serine/threonine protein kinase</fullName>
    </recommendedName>
</protein>
<sequence>MYRAFHQSFSTNHTEMSQLRIRAVGMEKMKLRPRKGFVFTVAAAVVSVLAACSPGSAPTALSKDVPLQSGEQTTLPFRGFDYREMGVDAKNVLYLGGTGGFATLPSGADQPTPIRPSGNPPVSTFGVAPDGRLSFVALGGAVETIAPGSTTPEPLPFDKLTKFGQMAVGTDGSVYITDNQRNKLLKLAPGAAAPTELPVEIGNGLGHLVIDADDNLYSARDGKILKIAKDAEEAVPIADAPDNVGGLAVDAAGNLYATDRMAGTVSRMPGGGGDWVQLPFSGLQRPSAIAVDGDGNVYVMNVNLRETDPRDTLVRLAAK</sequence>
<accession>A0ABD6QC25</accession>
<evidence type="ECO:0000313" key="2">
    <source>
        <dbReference type="Proteomes" id="UP000187001"/>
    </source>
</evidence>
<reference evidence="1 2" key="1">
    <citation type="submission" date="2016-07" db="EMBL/GenBank/DDBJ databases">
        <authorList>
            <person name="Sutton G."/>
            <person name="Brinkac L."/>
            <person name="Sanka R."/>
            <person name="Adams M."/>
            <person name="Lau E."/>
            <person name="Kumar A."/>
            <person name="Macaden R."/>
        </authorList>
    </citation>
    <scope>NUCLEOTIDE SEQUENCE [LARGE SCALE GENOMIC DNA]</scope>
    <source>
        <strain evidence="1 2">GA-0871</strain>
    </source>
</reference>
<evidence type="ECO:0008006" key="3">
    <source>
        <dbReference type="Google" id="ProtNLM"/>
    </source>
</evidence>
<evidence type="ECO:0000313" key="1">
    <source>
        <dbReference type="EMBL" id="OMC32987.1"/>
    </source>
</evidence>